<proteinExistence type="predicted"/>
<evidence type="ECO:0000313" key="2">
    <source>
        <dbReference type="EMBL" id="VVO13171.1"/>
    </source>
</evidence>
<dbReference type="Proteomes" id="UP000379480">
    <property type="component" value="Unassembled WGS sequence"/>
</dbReference>
<organism evidence="2 3">
    <name type="scientific">Pseudomonas fluorescens</name>
    <dbReference type="NCBI Taxonomy" id="294"/>
    <lineage>
        <taxon>Bacteria</taxon>
        <taxon>Pseudomonadati</taxon>
        <taxon>Pseudomonadota</taxon>
        <taxon>Gammaproteobacteria</taxon>
        <taxon>Pseudomonadales</taxon>
        <taxon>Pseudomonadaceae</taxon>
        <taxon>Pseudomonas</taxon>
    </lineage>
</organism>
<dbReference type="RefSeq" id="WP_224795709.1">
    <property type="nucleotide sequence ID" value="NZ_CABVHY010000017.1"/>
</dbReference>
<gene>
    <name evidence="2" type="ORF">PS723_03589</name>
</gene>
<evidence type="ECO:0000313" key="3">
    <source>
        <dbReference type="Proteomes" id="UP000379480"/>
    </source>
</evidence>
<name>A0A5E7DAL0_PSEFL</name>
<reference evidence="2 3" key="1">
    <citation type="submission" date="2019-09" db="EMBL/GenBank/DDBJ databases">
        <authorList>
            <person name="Chandra G."/>
            <person name="Truman W A."/>
        </authorList>
    </citation>
    <scope>NUCLEOTIDE SEQUENCE [LARGE SCALE GENOMIC DNA]</scope>
    <source>
        <strain evidence="2">PS723</strain>
    </source>
</reference>
<evidence type="ECO:0000256" key="1">
    <source>
        <dbReference type="SAM" id="MobiDB-lite"/>
    </source>
</evidence>
<feature type="region of interest" description="Disordered" evidence="1">
    <location>
        <begin position="1"/>
        <end position="76"/>
    </location>
</feature>
<dbReference type="AlphaFoldDB" id="A0A5E7DAL0"/>
<accession>A0A5E7DAL0</accession>
<dbReference type="EMBL" id="CABVHY010000017">
    <property type="protein sequence ID" value="VVO13171.1"/>
    <property type="molecule type" value="Genomic_DNA"/>
</dbReference>
<feature type="compositionally biased region" description="Basic and acidic residues" evidence="1">
    <location>
        <begin position="20"/>
        <end position="44"/>
    </location>
</feature>
<sequence length="76" mass="8273">MATSSSVQDKKMQGSAPPKPESDAGKPPVDPERPGKYDPLRGPDEVSNGRPEDWKDPAEMDLPAADEQTPLSDDRR</sequence>
<protein>
    <submittedName>
        <fullName evidence="2">Uncharacterized protein</fullName>
    </submittedName>
</protein>